<dbReference type="InterPro" id="IPR038763">
    <property type="entry name" value="DHH_sf"/>
</dbReference>
<feature type="non-terminal residue" evidence="2">
    <location>
        <position position="115"/>
    </location>
</feature>
<organism evidence="2 3">
    <name type="scientific">Candidatus Iainarchaeum sp</name>
    <dbReference type="NCBI Taxonomy" id="3101447"/>
    <lineage>
        <taxon>Archaea</taxon>
        <taxon>Candidatus Iainarchaeota</taxon>
        <taxon>Candidatus Iainarchaeia</taxon>
        <taxon>Candidatus Iainarchaeales</taxon>
        <taxon>Candidatus Iainarchaeaceae</taxon>
        <taxon>Candidatus Iainarchaeum</taxon>
    </lineage>
</organism>
<comment type="caution">
    <text evidence="2">The sequence shown here is derived from an EMBL/GenBank/DDBJ whole genome shotgun (WGS) entry which is preliminary data.</text>
</comment>
<dbReference type="Pfam" id="PF01368">
    <property type="entry name" value="DHH"/>
    <property type="match status" value="1"/>
</dbReference>
<reference evidence="2 3" key="1">
    <citation type="submission" date="2018-06" db="EMBL/GenBank/DDBJ databases">
        <title>Extensive metabolic versatility and redundancy in microbially diverse, dynamic hydrothermal sediments.</title>
        <authorList>
            <person name="Dombrowski N."/>
            <person name="Teske A."/>
            <person name="Baker B.J."/>
        </authorList>
    </citation>
    <scope>NUCLEOTIDE SEQUENCE [LARGE SCALE GENOMIC DNA]</scope>
    <source>
        <strain evidence="2">B51_G17</strain>
    </source>
</reference>
<feature type="domain" description="DDH" evidence="1">
    <location>
        <begin position="4"/>
        <end position="108"/>
    </location>
</feature>
<dbReference type="InterPro" id="IPR001667">
    <property type="entry name" value="DDH_dom"/>
</dbReference>
<proteinExistence type="predicted"/>
<gene>
    <name evidence="2" type="ORF">DRO04_03160</name>
</gene>
<accession>A0A497JFE4</accession>
<dbReference type="Proteomes" id="UP000278031">
    <property type="component" value="Unassembled WGS sequence"/>
</dbReference>
<dbReference type="AlphaFoldDB" id="A0A497JFE4"/>
<evidence type="ECO:0000313" key="2">
    <source>
        <dbReference type="EMBL" id="RLG69587.1"/>
    </source>
</evidence>
<name>A0A497JFE4_9ARCH</name>
<protein>
    <recommendedName>
        <fullName evidence="1">DDH domain-containing protein</fullName>
    </recommendedName>
</protein>
<dbReference type="EMBL" id="QMWP01000126">
    <property type="protein sequence ID" value="RLG69587.1"/>
    <property type="molecule type" value="Genomic_DNA"/>
</dbReference>
<dbReference type="SUPFAM" id="SSF64182">
    <property type="entry name" value="DHH phosphoesterases"/>
    <property type="match status" value="1"/>
</dbReference>
<evidence type="ECO:0000259" key="1">
    <source>
        <dbReference type="Pfam" id="PF01368"/>
    </source>
</evidence>
<sequence>MIAIAHADCDGVACVSLLYQAKNTFKIPTFFTTPKNLRNTLCRSMINRELDELYIFDLSGDKKTCRIASAFSKVVWIDHHVWEEKEEYDNINFILKESPSACELASQYFGIKSEL</sequence>
<dbReference type="Gene3D" id="3.90.1640.10">
    <property type="entry name" value="inorganic pyrophosphatase (n-terminal core)"/>
    <property type="match status" value="1"/>
</dbReference>
<evidence type="ECO:0000313" key="3">
    <source>
        <dbReference type="Proteomes" id="UP000278031"/>
    </source>
</evidence>